<dbReference type="AlphaFoldDB" id="A0A4R2KFB9"/>
<dbReference type="GO" id="GO:0005886">
    <property type="term" value="C:plasma membrane"/>
    <property type="evidence" value="ECO:0007669"/>
    <property type="project" value="UniProtKB-SubCell"/>
</dbReference>
<dbReference type="InterPro" id="IPR036259">
    <property type="entry name" value="MFS_trans_sf"/>
</dbReference>
<dbReference type="Gene3D" id="1.20.1250.20">
    <property type="entry name" value="MFS general substrate transporter like domains"/>
    <property type="match status" value="2"/>
</dbReference>
<dbReference type="InterPro" id="IPR011701">
    <property type="entry name" value="MFS"/>
</dbReference>
<dbReference type="Proteomes" id="UP000294919">
    <property type="component" value="Unassembled WGS sequence"/>
</dbReference>
<evidence type="ECO:0000256" key="6">
    <source>
        <dbReference type="ARBA" id="ARBA00023136"/>
    </source>
</evidence>
<comment type="similarity">
    <text evidence="2">Belongs to the major facilitator superfamily.</text>
</comment>
<feature type="transmembrane region" description="Helical" evidence="7">
    <location>
        <begin position="41"/>
        <end position="60"/>
    </location>
</feature>
<dbReference type="InterPro" id="IPR020846">
    <property type="entry name" value="MFS_dom"/>
</dbReference>
<dbReference type="InterPro" id="IPR051788">
    <property type="entry name" value="MFS_Transporter"/>
</dbReference>
<reference evidence="9 10" key="1">
    <citation type="submission" date="2019-03" db="EMBL/GenBank/DDBJ databases">
        <title>Genomic Encyclopedia of Type Strains, Phase IV (KMG-IV): sequencing the most valuable type-strain genomes for metagenomic binning, comparative biology and taxonomic classification.</title>
        <authorList>
            <person name="Goeker M."/>
        </authorList>
    </citation>
    <scope>NUCLEOTIDE SEQUENCE [LARGE SCALE GENOMIC DNA]</scope>
    <source>
        <strain evidence="9 10">DSM 102940</strain>
    </source>
</reference>
<evidence type="ECO:0000256" key="1">
    <source>
        <dbReference type="ARBA" id="ARBA00004651"/>
    </source>
</evidence>
<feature type="domain" description="Major facilitator superfamily (MFS) profile" evidence="8">
    <location>
        <begin position="5"/>
        <end position="382"/>
    </location>
</feature>
<evidence type="ECO:0000256" key="4">
    <source>
        <dbReference type="ARBA" id="ARBA00022692"/>
    </source>
</evidence>
<keyword evidence="10" id="KW-1185">Reference proteome</keyword>
<keyword evidence="4 7" id="KW-0812">Transmembrane</keyword>
<keyword evidence="3" id="KW-0813">Transport</keyword>
<comment type="caution">
    <text evidence="9">The sequence shown here is derived from an EMBL/GenBank/DDBJ whole genome shotgun (WGS) entry which is preliminary data.</text>
</comment>
<dbReference type="RefSeq" id="WP_132247808.1">
    <property type="nucleotide sequence ID" value="NZ_SLWV01000035.1"/>
</dbReference>
<feature type="transmembrane region" description="Helical" evidence="7">
    <location>
        <begin position="156"/>
        <end position="179"/>
    </location>
</feature>
<evidence type="ECO:0000256" key="7">
    <source>
        <dbReference type="SAM" id="Phobius"/>
    </source>
</evidence>
<evidence type="ECO:0000313" key="10">
    <source>
        <dbReference type="Proteomes" id="UP000294919"/>
    </source>
</evidence>
<feature type="transmembrane region" description="Helical" evidence="7">
    <location>
        <begin position="92"/>
        <end position="116"/>
    </location>
</feature>
<sequence>MLTFILMIIYLAFISLGLPDSLLGSAWPIMRVDLQMPFSAAGIISMIITGSTIISSFLSGKIIKRFGTGKVTSISVLMTAISLFGFSFSISFYWICLLAILLGLGAGAVDSGLNNFVALHYKAKHMSWLHCFWGIGATAGPLIMSLFLAAENGWRKGYLLIASIQFVLVFILFLTLPIWRNFEINTKEDLENNNINNAKKSLFSMPIVKVTLVSFFCYCAIEMTTGLWGSSYLVDTKDISADVAAKWVSLFYLGVTVGRLFAGFISMKINPYTLIRLGEVTIMVGIILFILPFNPTICMVGFILVGLGCAPIFPCMLHDTPNKVGKNFSQSMMGIQMAFAYMGSTLMPPIFGVLATIIDTSIFPVYIFILLIVMVVCVEKTNKLLKGEQK</sequence>
<evidence type="ECO:0000313" key="9">
    <source>
        <dbReference type="EMBL" id="TCO69066.1"/>
    </source>
</evidence>
<name>A0A4R2KFB9_9FIRM</name>
<feature type="transmembrane region" description="Helical" evidence="7">
    <location>
        <begin position="207"/>
        <end position="229"/>
    </location>
</feature>
<evidence type="ECO:0000259" key="8">
    <source>
        <dbReference type="PROSITE" id="PS50850"/>
    </source>
</evidence>
<evidence type="ECO:0000256" key="2">
    <source>
        <dbReference type="ARBA" id="ARBA00008335"/>
    </source>
</evidence>
<protein>
    <submittedName>
        <fullName evidence="9">Fucose permease</fullName>
    </submittedName>
</protein>
<dbReference type="Pfam" id="PF07690">
    <property type="entry name" value="MFS_1"/>
    <property type="match status" value="1"/>
</dbReference>
<feature type="transmembrane region" description="Helical" evidence="7">
    <location>
        <begin position="338"/>
        <end position="357"/>
    </location>
</feature>
<feature type="transmembrane region" description="Helical" evidence="7">
    <location>
        <begin position="249"/>
        <end position="267"/>
    </location>
</feature>
<dbReference type="SUPFAM" id="SSF103473">
    <property type="entry name" value="MFS general substrate transporter"/>
    <property type="match status" value="1"/>
</dbReference>
<organism evidence="9 10">
    <name type="scientific">Marinisporobacter balticus</name>
    <dbReference type="NCBI Taxonomy" id="2018667"/>
    <lineage>
        <taxon>Bacteria</taxon>
        <taxon>Bacillati</taxon>
        <taxon>Bacillota</taxon>
        <taxon>Clostridia</taxon>
        <taxon>Peptostreptococcales</taxon>
        <taxon>Thermotaleaceae</taxon>
        <taxon>Marinisporobacter</taxon>
    </lineage>
</organism>
<accession>A0A4R2KFB9</accession>
<comment type="subcellular location">
    <subcellularLocation>
        <location evidence="1">Cell membrane</location>
        <topology evidence="1">Multi-pass membrane protein</topology>
    </subcellularLocation>
</comment>
<feature type="transmembrane region" description="Helical" evidence="7">
    <location>
        <begin position="299"/>
        <end position="317"/>
    </location>
</feature>
<dbReference type="PANTHER" id="PTHR23514">
    <property type="entry name" value="BYPASS OF STOP CODON PROTEIN 6"/>
    <property type="match status" value="1"/>
</dbReference>
<feature type="transmembrane region" description="Helical" evidence="7">
    <location>
        <begin position="274"/>
        <end position="293"/>
    </location>
</feature>
<dbReference type="PANTHER" id="PTHR23514:SF3">
    <property type="entry name" value="BYPASS OF STOP CODON PROTEIN 6"/>
    <property type="match status" value="1"/>
</dbReference>
<evidence type="ECO:0000256" key="3">
    <source>
        <dbReference type="ARBA" id="ARBA00022448"/>
    </source>
</evidence>
<dbReference type="GO" id="GO:0022857">
    <property type="term" value="F:transmembrane transporter activity"/>
    <property type="evidence" value="ECO:0007669"/>
    <property type="project" value="InterPro"/>
</dbReference>
<dbReference type="EMBL" id="SLWV01000035">
    <property type="protein sequence ID" value="TCO69066.1"/>
    <property type="molecule type" value="Genomic_DNA"/>
</dbReference>
<dbReference type="OrthoDB" id="9795150at2"/>
<feature type="transmembrane region" description="Helical" evidence="7">
    <location>
        <begin position="128"/>
        <end position="150"/>
    </location>
</feature>
<evidence type="ECO:0000256" key="5">
    <source>
        <dbReference type="ARBA" id="ARBA00022989"/>
    </source>
</evidence>
<keyword evidence="6 7" id="KW-0472">Membrane</keyword>
<feature type="transmembrane region" description="Helical" evidence="7">
    <location>
        <begin position="67"/>
        <end position="86"/>
    </location>
</feature>
<proteinExistence type="inferred from homology"/>
<feature type="transmembrane region" description="Helical" evidence="7">
    <location>
        <begin position="363"/>
        <end position="381"/>
    </location>
</feature>
<dbReference type="PROSITE" id="PS50850">
    <property type="entry name" value="MFS"/>
    <property type="match status" value="1"/>
</dbReference>
<keyword evidence="5 7" id="KW-1133">Transmembrane helix</keyword>
<gene>
    <name evidence="9" type="ORF">EV214_13518</name>
</gene>